<gene>
    <name evidence="1" type="ORF">N8T08_002665</name>
</gene>
<evidence type="ECO:0000313" key="1">
    <source>
        <dbReference type="EMBL" id="KAK1138381.1"/>
    </source>
</evidence>
<protein>
    <submittedName>
        <fullName evidence="1">Uncharacterized protein</fullName>
    </submittedName>
</protein>
<evidence type="ECO:0000313" key="2">
    <source>
        <dbReference type="Proteomes" id="UP001177260"/>
    </source>
</evidence>
<sequence length="308" mass="32206">MARWSSPTATLRSALTSTSHVSSRLLSVFVLFLILATAVLAADDTSLLPSAASDSFPQCGLSCNNLKQAQSGCIPPAAPANGHATYVSCFCQSSLLSNLHNTGDGTCDDTCSSASDRSLLQKWYSDYCSSGGKTTTAASSTKTSSAQKDSATSTNTAKAKAQDDDPAPPSWWSSHYQWIIMVIVLIVGFTIITVLGVWLKRRHDAKYPSLYHAAGTGSTDSGLLFNRGPNATPSPAPGQPGAAPGAWAANQAPGQTQPAGYMNPDSVAGSSRTEVAGPPSRPSRTPSRLQKSSQPADEGDIEIREVPR</sequence>
<keyword evidence="2" id="KW-1185">Reference proteome</keyword>
<proteinExistence type="predicted"/>
<reference evidence="1 2" key="1">
    <citation type="journal article" date="2023" name="ACS Omega">
        <title>Identification of the Neoaspergillic Acid Biosynthesis Gene Cluster by Establishing an In Vitro CRISPR-Ribonucleoprotein Genetic System in Aspergillus melleus.</title>
        <authorList>
            <person name="Yuan B."/>
            <person name="Grau M.F."/>
            <person name="Murata R.M."/>
            <person name="Torok T."/>
            <person name="Venkateswaran K."/>
            <person name="Stajich J.E."/>
            <person name="Wang C.C.C."/>
        </authorList>
    </citation>
    <scope>NUCLEOTIDE SEQUENCE [LARGE SCALE GENOMIC DNA]</scope>
    <source>
        <strain evidence="1 2">IMV 1140</strain>
    </source>
</reference>
<comment type="caution">
    <text evidence="1">The sequence shown here is derived from an EMBL/GenBank/DDBJ whole genome shotgun (WGS) entry which is preliminary data.</text>
</comment>
<dbReference type="Proteomes" id="UP001177260">
    <property type="component" value="Unassembled WGS sequence"/>
</dbReference>
<dbReference type="EMBL" id="JAOPJF010000156">
    <property type="protein sequence ID" value="KAK1138381.1"/>
    <property type="molecule type" value="Genomic_DNA"/>
</dbReference>
<organism evidence="1 2">
    <name type="scientific">Aspergillus melleus</name>
    <dbReference type="NCBI Taxonomy" id="138277"/>
    <lineage>
        <taxon>Eukaryota</taxon>
        <taxon>Fungi</taxon>
        <taxon>Dikarya</taxon>
        <taxon>Ascomycota</taxon>
        <taxon>Pezizomycotina</taxon>
        <taxon>Eurotiomycetes</taxon>
        <taxon>Eurotiomycetidae</taxon>
        <taxon>Eurotiales</taxon>
        <taxon>Aspergillaceae</taxon>
        <taxon>Aspergillus</taxon>
        <taxon>Aspergillus subgen. Circumdati</taxon>
    </lineage>
</organism>
<name>A0ACC3ALR0_9EURO</name>
<accession>A0ACC3ALR0</accession>